<protein>
    <submittedName>
        <fullName evidence="3">SDR family oxidoreductase</fullName>
    </submittedName>
</protein>
<dbReference type="Pfam" id="PF13561">
    <property type="entry name" value="adh_short_C2"/>
    <property type="match status" value="1"/>
</dbReference>
<organism evidence="3 4">
    <name type="scientific">Streptomyces tremellae</name>
    <dbReference type="NCBI Taxonomy" id="1124239"/>
    <lineage>
        <taxon>Bacteria</taxon>
        <taxon>Bacillati</taxon>
        <taxon>Actinomycetota</taxon>
        <taxon>Actinomycetes</taxon>
        <taxon>Kitasatosporales</taxon>
        <taxon>Streptomycetaceae</taxon>
        <taxon>Streptomyces</taxon>
    </lineage>
</organism>
<keyword evidence="4" id="KW-1185">Reference proteome</keyword>
<keyword evidence="2" id="KW-0560">Oxidoreductase</keyword>
<dbReference type="PRINTS" id="PR00081">
    <property type="entry name" value="GDHRDH"/>
</dbReference>
<dbReference type="PROSITE" id="PS00061">
    <property type="entry name" value="ADH_SHORT"/>
    <property type="match status" value="1"/>
</dbReference>
<dbReference type="PRINTS" id="PR00080">
    <property type="entry name" value="SDRFAMILY"/>
</dbReference>
<dbReference type="EMBL" id="BAABEP010000001">
    <property type="protein sequence ID" value="GAA3707053.1"/>
    <property type="molecule type" value="Genomic_DNA"/>
</dbReference>
<sequence length="252" mass="26048">MTSPLEGRRAVVTGAGRNVGEAVAERFAREGARVAVVDIDPQAAARVAKALNEAHPGSAVPVTADVSSADDVSRLVETAWAQLGHVDTLVNCVAITDRPATVLDLADDVWRKVLDVTLTSAFLTTKYLAKKMVAEGQGGVVLHIGSTSGQFARKNALAYPTAKAALYALVRSLAVQLGPHGIRVNTVSPNKVGSPVGTDAEPENRERRNLVGRACTPEDIAGAVAFMAGAEAGFITGTDLLVDGGALISTGD</sequence>
<dbReference type="InterPro" id="IPR002347">
    <property type="entry name" value="SDR_fam"/>
</dbReference>
<dbReference type="PANTHER" id="PTHR43669">
    <property type="entry name" value="5-KETO-D-GLUCONATE 5-REDUCTASE"/>
    <property type="match status" value="1"/>
</dbReference>
<dbReference type="Gene3D" id="3.40.50.720">
    <property type="entry name" value="NAD(P)-binding Rossmann-like Domain"/>
    <property type="match status" value="1"/>
</dbReference>
<proteinExistence type="inferred from homology"/>
<dbReference type="InterPro" id="IPR020904">
    <property type="entry name" value="Sc_DH/Rdtase_CS"/>
</dbReference>
<dbReference type="PANTHER" id="PTHR43669:SF8">
    <property type="entry name" value="SHORT-CHAIN TYPE DEHYDROGENASE_REDUCTASE-RELATED"/>
    <property type="match status" value="1"/>
</dbReference>
<dbReference type="RefSeq" id="WP_345639786.1">
    <property type="nucleotide sequence ID" value="NZ_BAABEP010000001.1"/>
</dbReference>
<comment type="similarity">
    <text evidence="1">Belongs to the short-chain dehydrogenases/reductases (SDR) family.</text>
</comment>
<dbReference type="Proteomes" id="UP001499884">
    <property type="component" value="Unassembled WGS sequence"/>
</dbReference>
<comment type="caution">
    <text evidence="3">The sequence shown here is derived from an EMBL/GenBank/DDBJ whole genome shotgun (WGS) entry which is preliminary data.</text>
</comment>
<dbReference type="InterPro" id="IPR036291">
    <property type="entry name" value="NAD(P)-bd_dom_sf"/>
</dbReference>
<accession>A0ABP7DKS8</accession>
<gene>
    <name evidence="3" type="ORF">GCM10023082_01280</name>
</gene>
<reference evidence="4" key="1">
    <citation type="journal article" date="2019" name="Int. J. Syst. Evol. Microbiol.">
        <title>The Global Catalogue of Microorganisms (GCM) 10K type strain sequencing project: providing services to taxonomists for standard genome sequencing and annotation.</title>
        <authorList>
            <consortium name="The Broad Institute Genomics Platform"/>
            <consortium name="The Broad Institute Genome Sequencing Center for Infectious Disease"/>
            <person name="Wu L."/>
            <person name="Ma J."/>
        </authorList>
    </citation>
    <scope>NUCLEOTIDE SEQUENCE [LARGE SCALE GENOMIC DNA]</scope>
    <source>
        <strain evidence="4">JCM 30846</strain>
    </source>
</reference>
<dbReference type="SUPFAM" id="SSF51735">
    <property type="entry name" value="NAD(P)-binding Rossmann-fold domains"/>
    <property type="match status" value="1"/>
</dbReference>
<dbReference type="CDD" id="cd05233">
    <property type="entry name" value="SDR_c"/>
    <property type="match status" value="1"/>
</dbReference>
<name>A0ABP7DKS8_9ACTN</name>
<evidence type="ECO:0000256" key="1">
    <source>
        <dbReference type="ARBA" id="ARBA00006484"/>
    </source>
</evidence>
<evidence type="ECO:0000313" key="4">
    <source>
        <dbReference type="Proteomes" id="UP001499884"/>
    </source>
</evidence>
<evidence type="ECO:0000256" key="2">
    <source>
        <dbReference type="ARBA" id="ARBA00023002"/>
    </source>
</evidence>
<evidence type="ECO:0000313" key="3">
    <source>
        <dbReference type="EMBL" id="GAA3707053.1"/>
    </source>
</evidence>